<reference evidence="1" key="1">
    <citation type="journal article" date="2020" name="Stud. Mycol.">
        <title>101 Dothideomycetes genomes: a test case for predicting lifestyles and emergence of pathogens.</title>
        <authorList>
            <person name="Haridas S."/>
            <person name="Albert R."/>
            <person name="Binder M."/>
            <person name="Bloem J."/>
            <person name="Labutti K."/>
            <person name="Salamov A."/>
            <person name="Andreopoulos B."/>
            <person name="Baker S."/>
            <person name="Barry K."/>
            <person name="Bills G."/>
            <person name="Bluhm B."/>
            <person name="Cannon C."/>
            <person name="Castanera R."/>
            <person name="Culley D."/>
            <person name="Daum C."/>
            <person name="Ezra D."/>
            <person name="Gonzalez J."/>
            <person name="Henrissat B."/>
            <person name="Kuo A."/>
            <person name="Liang C."/>
            <person name="Lipzen A."/>
            <person name="Lutzoni F."/>
            <person name="Magnuson J."/>
            <person name="Mondo S."/>
            <person name="Nolan M."/>
            <person name="Ohm R."/>
            <person name="Pangilinan J."/>
            <person name="Park H.-J."/>
            <person name="Ramirez L."/>
            <person name="Alfaro M."/>
            <person name="Sun H."/>
            <person name="Tritt A."/>
            <person name="Yoshinaga Y."/>
            <person name="Zwiers L.-H."/>
            <person name="Turgeon B."/>
            <person name="Goodwin S."/>
            <person name="Spatafora J."/>
            <person name="Crous P."/>
            <person name="Grigoriev I."/>
        </authorList>
    </citation>
    <scope>NUCLEOTIDE SEQUENCE</scope>
    <source>
        <strain evidence="1">CBS 207.26</strain>
    </source>
</reference>
<evidence type="ECO:0000313" key="1">
    <source>
        <dbReference type="EMBL" id="KAF2176642.1"/>
    </source>
</evidence>
<feature type="non-terminal residue" evidence="1">
    <location>
        <position position="119"/>
    </location>
</feature>
<evidence type="ECO:0000313" key="2">
    <source>
        <dbReference type="Proteomes" id="UP000800200"/>
    </source>
</evidence>
<keyword evidence="2" id="KW-1185">Reference proteome</keyword>
<proteinExistence type="predicted"/>
<gene>
    <name evidence="1" type="ORF">K469DRAFT_444153</name>
</gene>
<feature type="non-terminal residue" evidence="1">
    <location>
        <position position="1"/>
    </location>
</feature>
<protein>
    <submittedName>
        <fullName evidence="1">Uncharacterized protein</fullName>
    </submittedName>
</protein>
<dbReference type="AlphaFoldDB" id="A0A6A6DE24"/>
<dbReference type="Proteomes" id="UP000800200">
    <property type="component" value="Unassembled WGS sequence"/>
</dbReference>
<name>A0A6A6DE24_9PEZI</name>
<dbReference type="EMBL" id="ML994704">
    <property type="protein sequence ID" value="KAF2176642.1"/>
    <property type="molecule type" value="Genomic_DNA"/>
</dbReference>
<accession>A0A6A6DE24</accession>
<dbReference type="OrthoDB" id="4161196at2759"/>
<sequence length="119" mass="13859">LLSDLKFPKTFNDSSEPVKIDLFQTLFAKYSRLGLTKCTDRSVAISGLEKRLADTFRTQGMHGVFKGYLHRSILWERSEDTRMKQILYATDRRIPYEGTITYEPIPFGSVEWHKAVQLR</sequence>
<organism evidence="1 2">
    <name type="scientific">Zopfia rhizophila CBS 207.26</name>
    <dbReference type="NCBI Taxonomy" id="1314779"/>
    <lineage>
        <taxon>Eukaryota</taxon>
        <taxon>Fungi</taxon>
        <taxon>Dikarya</taxon>
        <taxon>Ascomycota</taxon>
        <taxon>Pezizomycotina</taxon>
        <taxon>Dothideomycetes</taxon>
        <taxon>Dothideomycetes incertae sedis</taxon>
        <taxon>Zopfiaceae</taxon>
        <taxon>Zopfia</taxon>
    </lineage>
</organism>